<evidence type="ECO:0000256" key="3">
    <source>
        <dbReference type="ARBA" id="ARBA00008502"/>
    </source>
</evidence>
<evidence type="ECO:0000256" key="10">
    <source>
        <dbReference type="ARBA" id="ARBA00032207"/>
    </source>
</evidence>
<dbReference type="Gene3D" id="1.10.8.440">
    <property type="entry name" value="Vesicular stomatitis virus phosphoprotein C-terminal domain"/>
    <property type="match status" value="1"/>
</dbReference>
<dbReference type="InterPro" id="IPR037263">
    <property type="entry name" value="Phosphoprotein_central"/>
</dbReference>
<dbReference type="Pfam" id="PF00922">
    <property type="entry name" value="Phosphoprotein"/>
    <property type="match status" value="1"/>
</dbReference>
<keyword evidence="7" id="KW-0693">Viral RNA replication</keyword>
<comment type="subcellular location">
    <subcellularLocation>
        <location evidence="1">Host cytoplasm</location>
    </subcellularLocation>
    <subcellularLocation>
        <location evidence="2">Virion</location>
    </subcellularLocation>
</comment>
<evidence type="ECO:0000256" key="9">
    <source>
        <dbReference type="ARBA" id="ARBA00023200"/>
    </source>
</evidence>
<dbReference type="RefSeq" id="YP_009091826.1">
    <property type="nucleotide sequence ID" value="NC_025255.1"/>
</dbReference>
<gene>
    <name evidence="12" type="primary">P</name>
</gene>
<dbReference type="Proteomes" id="UP000151729">
    <property type="component" value="Segment"/>
</dbReference>
<evidence type="ECO:0000256" key="6">
    <source>
        <dbReference type="ARBA" id="ARBA00022844"/>
    </source>
</evidence>
<keyword evidence="9" id="KW-1035">Host cytoplasm</keyword>
<dbReference type="KEGG" id="vg:20712497"/>
<evidence type="ECO:0000256" key="2">
    <source>
        <dbReference type="ARBA" id="ARBA00004328"/>
    </source>
</evidence>
<comment type="subunit">
    <text evidence="11">Homodimer. Interacts with the L polymerase; the association of P and L forms the polymerase complex and positions P optimally for encapsidation of newly synthesized genomes with the nucleoprotein. Interacts (via N-terminus) with N(0). Interacts (via C-terminus) with N in ribonucleocapsid (via C-terminus); this interaction allows to package the L polymerase in the virion and positions the polymerase on the template, since P acts as a bridge between N and L.</text>
</comment>
<comment type="similarity">
    <text evidence="3">Belongs to the vesiculovirus protein P family.</text>
</comment>
<dbReference type="GeneID" id="20712497"/>
<dbReference type="SUPFAM" id="SSF160892">
    <property type="entry name" value="Phosphoprotein oligomerization domain-like"/>
    <property type="match status" value="1"/>
</dbReference>
<dbReference type="CDD" id="cd21033">
    <property type="entry name" value="VSV_P-protein-C_like"/>
    <property type="match status" value="1"/>
</dbReference>
<evidence type="ECO:0000256" key="7">
    <source>
        <dbReference type="ARBA" id="ARBA00022953"/>
    </source>
</evidence>
<proteinExistence type="inferred from homology"/>
<dbReference type="EMBL" id="HQ660076">
    <property type="protein sequence ID" value="AEI52256.1"/>
    <property type="molecule type" value="Viral_cRNA"/>
</dbReference>
<protein>
    <recommendedName>
        <fullName evidence="4">Phosphoprotein</fullName>
    </recommendedName>
    <alternativeName>
        <fullName evidence="10">Protein M1</fullName>
    </alternativeName>
</protein>
<evidence type="ECO:0000256" key="8">
    <source>
        <dbReference type="ARBA" id="ARBA00023186"/>
    </source>
</evidence>
<dbReference type="GO" id="GO:0003968">
    <property type="term" value="F:RNA-directed RNA polymerase activity"/>
    <property type="evidence" value="ECO:0007669"/>
    <property type="project" value="InterPro"/>
</dbReference>
<dbReference type="InterPro" id="IPR043036">
    <property type="entry name" value="Phosphoprotein_C_viral"/>
</dbReference>
<evidence type="ECO:0000256" key="4">
    <source>
        <dbReference type="ARBA" id="ARBA00020572"/>
    </source>
</evidence>
<dbReference type="OrthoDB" id="10363at10239"/>
<evidence type="ECO:0000313" key="12">
    <source>
        <dbReference type="EMBL" id="AEI52256.1"/>
    </source>
</evidence>
<evidence type="ECO:0000256" key="1">
    <source>
        <dbReference type="ARBA" id="ARBA00004192"/>
    </source>
</evidence>
<dbReference type="GO" id="GO:0044423">
    <property type="term" value="C:virion component"/>
    <property type="evidence" value="ECO:0007669"/>
    <property type="project" value="UniProtKB-KW"/>
</dbReference>
<evidence type="ECO:0000256" key="11">
    <source>
        <dbReference type="ARBA" id="ARBA00050005"/>
    </source>
</evidence>
<evidence type="ECO:0000256" key="5">
    <source>
        <dbReference type="ARBA" id="ARBA00022553"/>
    </source>
</evidence>
<accession>F8SPF1</accession>
<sequence length="265" mass="30332">MDQLSKVKEFLKTYAQLDQAVQEMDDIESQREEKTNFDLFQEEGLEIKEKPSYYRADEEEIDSDEDSVDDAQDLGIRTSTSPIEGYVDEEQDDYEDEEVNVVFTSDWKQPELESDGDGKTLRLTIPDGLTGEQKSQWLATIKAVVQSAKYWNISECSFESYEQGVLIRERQMTPDVYKVTPVLNAPPVQMTANQDVWSLSSTPFTFLPKKQGVTPLTMSLEELFNTRGEFISLGGNGKMSHREAIILGLRHKKLYNQARLKYNLA</sequence>
<dbReference type="GO" id="GO:0030430">
    <property type="term" value="C:host cell cytoplasm"/>
    <property type="evidence" value="ECO:0007669"/>
    <property type="project" value="UniProtKB-SubCell"/>
</dbReference>
<keyword evidence="8" id="KW-0143">Chaperone</keyword>
<keyword evidence="6" id="KW-0946">Virion</keyword>
<organism evidence="12 13">
    <name type="scientific">Maraba virus</name>
    <dbReference type="NCBI Taxonomy" id="1046251"/>
    <lineage>
        <taxon>Viruses</taxon>
        <taxon>Riboviria</taxon>
        <taxon>Orthornavirae</taxon>
        <taxon>Negarnaviricota</taxon>
        <taxon>Haploviricotina</taxon>
        <taxon>Monjiviricetes</taxon>
        <taxon>Mononegavirales</taxon>
        <taxon>Rhabdoviridae</taxon>
        <taxon>Alpharhabdovirinae</taxon>
        <taxon>Vesiculovirus</taxon>
        <taxon>Vesiculovirus maraba</taxon>
    </lineage>
</organism>
<reference evidence="12 13" key="1">
    <citation type="journal article" date="2010" name="Mol. Ther.">
        <title>Identification of genetically modified Maraba virus as an oncolytic rhabdovirus.</title>
        <authorList>
            <person name="Brun J."/>
            <person name="McManus D."/>
            <person name="Lefebvre C."/>
            <person name="Hu K."/>
            <person name="Falls T."/>
            <person name="Atkins H."/>
            <person name="Bell J.C."/>
            <person name="McCart J.A."/>
            <person name="Mahoney D."/>
            <person name="Stojdl D.F."/>
        </authorList>
    </citation>
    <scope>NUCLEOTIDE SEQUENCE [LARGE SCALE GENOMIC DNA]</scope>
</reference>
<dbReference type="InterPro" id="IPR048220">
    <property type="entry name" value="P-protein-C_vesiculovirus"/>
</dbReference>
<evidence type="ECO:0000313" key="13">
    <source>
        <dbReference type="Proteomes" id="UP000151729"/>
    </source>
</evidence>
<name>F8SPF1_9RHAB</name>
<keyword evidence="5" id="KW-0597">Phosphoprotein</keyword>
<dbReference type="Gene3D" id="6.10.140.830">
    <property type="match status" value="1"/>
</dbReference>
<keyword evidence="13" id="KW-1185">Reference proteome</keyword>